<dbReference type="GO" id="GO:0005975">
    <property type="term" value="P:carbohydrate metabolic process"/>
    <property type="evidence" value="ECO:0007669"/>
    <property type="project" value="InterPro"/>
</dbReference>
<dbReference type="PROSITE" id="PS01054">
    <property type="entry name" value="TRANSALDOLASE_1"/>
    <property type="match status" value="1"/>
</dbReference>
<organism evidence="2 3">
    <name type="scientific">Acropora cervicornis</name>
    <name type="common">Staghorn coral</name>
    <dbReference type="NCBI Taxonomy" id="6130"/>
    <lineage>
        <taxon>Eukaryota</taxon>
        <taxon>Metazoa</taxon>
        <taxon>Cnidaria</taxon>
        <taxon>Anthozoa</taxon>
        <taxon>Hexacorallia</taxon>
        <taxon>Scleractinia</taxon>
        <taxon>Astrocoeniina</taxon>
        <taxon>Acroporidae</taxon>
        <taxon>Acropora</taxon>
    </lineage>
</organism>
<dbReference type="AlphaFoldDB" id="A0AAD9R4Y3"/>
<dbReference type="InterPro" id="IPR018225">
    <property type="entry name" value="Transaldolase_AS"/>
</dbReference>
<name>A0AAD9R4Y3_ACRCE</name>
<dbReference type="Proteomes" id="UP001249851">
    <property type="component" value="Unassembled WGS sequence"/>
</dbReference>
<comment type="caution">
    <text evidence="2">The sequence shown here is derived from an EMBL/GenBank/DDBJ whole genome shotgun (WGS) entry which is preliminary data.</text>
</comment>
<protein>
    <submittedName>
        <fullName evidence="2">Transaldolase</fullName>
    </submittedName>
</protein>
<dbReference type="GO" id="GO:0009052">
    <property type="term" value="P:pentose-phosphate shunt, non-oxidative branch"/>
    <property type="evidence" value="ECO:0007669"/>
    <property type="project" value="TreeGrafter"/>
</dbReference>
<dbReference type="PANTHER" id="PTHR10683">
    <property type="entry name" value="TRANSALDOLASE"/>
    <property type="match status" value="1"/>
</dbReference>
<evidence type="ECO:0000313" key="3">
    <source>
        <dbReference type="Proteomes" id="UP001249851"/>
    </source>
</evidence>
<reference evidence="2" key="1">
    <citation type="journal article" date="2023" name="G3 (Bethesda)">
        <title>Whole genome assembly and annotation of the endangered Caribbean coral Acropora cervicornis.</title>
        <authorList>
            <person name="Selwyn J.D."/>
            <person name="Vollmer S.V."/>
        </authorList>
    </citation>
    <scope>NUCLEOTIDE SEQUENCE</scope>
    <source>
        <strain evidence="2">K2</strain>
    </source>
</reference>
<dbReference type="InterPro" id="IPR001585">
    <property type="entry name" value="TAL/FSA"/>
</dbReference>
<evidence type="ECO:0000256" key="1">
    <source>
        <dbReference type="ARBA" id="ARBA00023270"/>
    </source>
</evidence>
<dbReference type="SUPFAM" id="SSF51569">
    <property type="entry name" value="Aldolase"/>
    <property type="match status" value="1"/>
</dbReference>
<gene>
    <name evidence="2" type="ORF">P5673_001841</name>
</gene>
<dbReference type="GO" id="GO:0004801">
    <property type="term" value="F:transaldolase activity"/>
    <property type="evidence" value="ECO:0007669"/>
    <property type="project" value="TreeGrafter"/>
</dbReference>
<evidence type="ECO:0000313" key="2">
    <source>
        <dbReference type="EMBL" id="KAK2572841.1"/>
    </source>
</evidence>
<accession>A0AAD9R4Y3</accession>
<sequence>MAGALDQLKKYTTVVADSGDFKVIEQYKPTDATTNPSLLLAASKMPEYKHLLEKAVQHGKSTGSTLEEQVTEAMDKLFVLFGLEILKIIPGRVSTEVDARQVTPSIY</sequence>
<dbReference type="InterPro" id="IPR013785">
    <property type="entry name" value="Aldolase_TIM"/>
</dbReference>
<keyword evidence="1" id="KW-0704">Schiff base</keyword>
<keyword evidence="3" id="KW-1185">Reference proteome</keyword>
<dbReference type="Pfam" id="PF00923">
    <property type="entry name" value="TAL_FSA"/>
    <property type="match status" value="1"/>
</dbReference>
<proteinExistence type="predicted"/>
<dbReference type="Gene3D" id="3.20.20.70">
    <property type="entry name" value="Aldolase class I"/>
    <property type="match status" value="1"/>
</dbReference>
<dbReference type="PANTHER" id="PTHR10683:SF18">
    <property type="entry name" value="TRANSALDOLASE"/>
    <property type="match status" value="1"/>
</dbReference>
<reference evidence="2" key="2">
    <citation type="journal article" date="2023" name="Science">
        <title>Genomic signatures of disease resistance in endangered staghorn corals.</title>
        <authorList>
            <person name="Vollmer S.V."/>
            <person name="Selwyn J.D."/>
            <person name="Despard B.A."/>
            <person name="Roesel C.L."/>
        </authorList>
    </citation>
    <scope>NUCLEOTIDE SEQUENCE</scope>
    <source>
        <strain evidence="2">K2</strain>
    </source>
</reference>
<dbReference type="EMBL" id="JARQWQ010000003">
    <property type="protein sequence ID" value="KAK2572841.1"/>
    <property type="molecule type" value="Genomic_DNA"/>
</dbReference>